<evidence type="ECO:0000256" key="3">
    <source>
        <dbReference type="ARBA" id="ARBA00022777"/>
    </source>
</evidence>
<dbReference type="InterPro" id="IPR017508">
    <property type="entry name" value="HipA_N1"/>
</dbReference>
<name>A0ABW8ZCX1_9BURK</name>
<comment type="similarity">
    <text evidence="1">Belongs to the HipA Ser/Thr kinase family.</text>
</comment>
<dbReference type="NCBIfam" id="TIGR03071">
    <property type="entry name" value="couple_hipA"/>
    <property type="match status" value="1"/>
</dbReference>
<protein>
    <submittedName>
        <fullName evidence="6">Type II toxin-antitoxin system HipA family toxin</fullName>
    </submittedName>
</protein>
<keyword evidence="3" id="KW-0418">Kinase</keyword>
<evidence type="ECO:0000259" key="5">
    <source>
        <dbReference type="Pfam" id="PF13657"/>
    </source>
</evidence>
<keyword evidence="2" id="KW-0808">Transferase</keyword>
<proteinExistence type="inferred from homology"/>
<sequence length="441" mass="48471">MSMLRSLRIRLGVTEVGSLFALDDGRVYFRFDDAYAIDAQRPVLSQLYRASTEDRTVAQLLNPALEVNRGDGKGGLPPFFQNLLPEGQLRKHLIERAGLPPDDEFGLLAFCGKDLPGDVSALSESLDDVHLGRLIGQGRDSYEMSAGQLPTPDGESISGVQPKIGLVRASGGRYVMRSKDAQGAHFIGKLPASDYPHMPEVEFSSLALARAAGVQVCEHELVPLTAIADRLPFGLRSDAENFLLIHRFDRDATTPTGRLHMEDFAQITGTPAAAKYAGTYAALGIVLLERSAKGEDDLFELLRRIKVNELLGNFDAHLKNFSMLYRTSQVAELSPAYDIVAYSAYLAGHGHALAFAPGERARQLLTPAVLRELANIWGVPEPKLQMILVDTVERAMQSWPELLRTLPLTDVQRTRIKAHLDTNPSVIAWQRRAARKITGKA</sequence>
<feature type="domain" description="HipA-like C-terminal" evidence="4">
    <location>
        <begin position="156"/>
        <end position="399"/>
    </location>
</feature>
<accession>A0ABW8ZCX1</accession>
<feature type="domain" description="HipA N-terminal subdomain 1" evidence="5">
    <location>
        <begin position="7"/>
        <end position="121"/>
    </location>
</feature>
<dbReference type="RefSeq" id="WP_408168832.1">
    <property type="nucleotide sequence ID" value="NZ_JAQQFR010000009.1"/>
</dbReference>
<comment type="caution">
    <text evidence="6">The sequence shown here is derived from an EMBL/GenBank/DDBJ whole genome shotgun (WGS) entry which is preliminary data.</text>
</comment>
<dbReference type="PANTHER" id="PTHR37419:SF1">
    <property type="entry name" value="SERINE_THREONINE-PROTEIN KINASE TOXIN HIPA"/>
    <property type="match status" value="1"/>
</dbReference>
<organism evidence="6 7">
    <name type="scientific">Herbaspirillum rhizosphaerae</name>
    <dbReference type="NCBI Taxonomy" id="346179"/>
    <lineage>
        <taxon>Bacteria</taxon>
        <taxon>Pseudomonadati</taxon>
        <taxon>Pseudomonadota</taxon>
        <taxon>Betaproteobacteria</taxon>
        <taxon>Burkholderiales</taxon>
        <taxon>Oxalobacteraceae</taxon>
        <taxon>Herbaspirillum</taxon>
    </lineage>
</organism>
<evidence type="ECO:0000313" key="7">
    <source>
        <dbReference type="Proteomes" id="UP001629214"/>
    </source>
</evidence>
<dbReference type="Pfam" id="PF07804">
    <property type="entry name" value="HipA_C"/>
    <property type="match status" value="1"/>
</dbReference>
<dbReference type="EMBL" id="JAQQFR010000009">
    <property type="protein sequence ID" value="MFL9879734.1"/>
    <property type="molecule type" value="Genomic_DNA"/>
</dbReference>
<dbReference type="PANTHER" id="PTHR37419">
    <property type="entry name" value="SERINE/THREONINE-PROTEIN KINASE TOXIN HIPA"/>
    <property type="match status" value="1"/>
</dbReference>
<evidence type="ECO:0000313" key="6">
    <source>
        <dbReference type="EMBL" id="MFL9879734.1"/>
    </source>
</evidence>
<keyword evidence="7" id="KW-1185">Reference proteome</keyword>
<dbReference type="Proteomes" id="UP001629214">
    <property type="component" value="Unassembled WGS sequence"/>
</dbReference>
<evidence type="ECO:0000256" key="2">
    <source>
        <dbReference type="ARBA" id="ARBA00022679"/>
    </source>
</evidence>
<dbReference type="InterPro" id="IPR012893">
    <property type="entry name" value="HipA-like_C"/>
</dbReference>
<evidence type="ECO:0000259" key="4">
    <source>
        <dbReference type="Pfam" id="PF07804"/>
    </source>
</evidence>
<dbReference type="Pfam" id="PF13657">
    <property type="entry name" value="Couple_hipA"/>
    <property type="match status" value="1"/>
</dbReference>
<dbReference type="InterPro" id="IPR052028">
    <property type="entry name" value="HipA_Ser/Thr_kinase"/>
</dbReference>
<gene>
    <name evidence="6" type="ORF">PQR63_15140</name>
</gene>
<reference evidence="6 7" key="1">
    <citation type="journal article" date="2024" name="Chem. Sci.">
        <title>Discovery of megapolipeptins by genome mining of a Burkholderiales bacteria collection.</title>
        <authorList>
            <person name="Paulo B.S."/>
            <person name="Recchia M.J.J."/>
            <person name="Lee S."/>
            <person name="Fergusson C.H."/>
            <person name="Romanowski S.B."/>
            <person name="Hernandez A."/>
            <person name="Krull N."/>
            <person name="Liu D.Y."/>
            <person name="Cavanagh H."/>
            <person name="Bos A."/>
            <person name="Gray C.A."/>
            <person name="Murphy B.T."/>
            <person name="Linington R.G."/>
            <person name="Eustaquio A.S."/>
        </authorList>
    </citation>
    <scope>NUCLEOTIDE SEQUENCE [LARGE SCALE GENOMIC DNA]</scope>
    <source>
        <strain evidence="6 7">RL21-008-BIB-B</strain>
    </source>
</reference>
<evidence type="ECO:0000256" key="1">
    <source>
        <dbReference type="ARBA" id="ARBA00010164"/>
    </source>
</evidence>